<name>A0A8T0I707_CERPU</name>
<keyword evidence="2" id="KW-1185">Reference proteome</keyword>
<accession>A0A8T0I707</accession>
<proteinExistence type="predicted"/>
<organism evidence="1 2">
    <name type="scientific">Ceratodon purpureus</name>
    <name type="common">Fire moss</name>
    <name type="synonym">Dicranum purpureum</name>
    <dbReference type="NCBI Taxonomy" id="3225"/>
    <lineage>
        <taxon>Eukaryota</taxon>
        <taxon>Viridiplantae</taxon>
        <taxon>Streptophyta</taxon>
        <taxon>Embryophyta</taxon>
        <taxon>Bryophyta</taxon>
        <taxon>Bryophytina</taxon>
        <taxon>Bryopsida</taxon>
        <taxon>Dicranidae</taxon>
        <taxon>Pseudoditrichales</taxon>
        <taxon>Ditrichaceae</taxon>
        <taxon>Ceratodon</taxon>
    </lineage>
</organism>
<dbReference type="Proteomes" id="UP000822688">
    <property type="component" value="Chromosome 4"/>
</dbReference>
<evidence type="ECO:0000313" key="2">
    <source>
        <dbReference type="Proteomes" id="UP000822688"/>
    </source>
</evidence>
<dbReference type="AlphaFoldDB" id="A0A8T0I707"/>
<dbReference type="EMBL" id="CM026424">
    <property type="protein sequence ID" value="KAG0579294.1"/>
    <property type="molecule type" value="Genomic_DNA"/>
</dbReference>
<evidence type="ECO:0000313" key="1">
    <source>
        <dbReference type="EMBL" id="KAG0579294.1"/>
    </source>
</evidence>
<gene>
    <name evidence="1" type="ORF">KC19_4G088600</name>
</gene>
<comment type="caution">
    <text evidence="1">The sequence shown here is derived from an EMBL/GenBank/DDBJ whole genome shotgun (WGS) entry which is preliminary data.</text>
</comment>
<reference evidence="1" key="1">
    <citation type="submission" date="2020-06" db="EMBL/GenBank/DDBJ databases">
        <title>WGS assembly of Ceratodon purpureus strain R40.</title>
        <authorList>
            <person name="Carey S.B."/>
            <person name="Jenkins J."/>
            <person name="Shu S."/>
            <person name="Lovell J.T."/>
            <person name="Sreedasyam A."/>
            <person name="Maumus F."/>
            <person name="Tiley G.P."/>
            <person name="Fernandez-Pozo N."/>
            <person name="Barry K."/>
            <person name="Chen C."/>
            <person name="Wang M."/>
            <person name="Lipzen A."/>
            <person name="Daum C."/>
            <person name="Saski C.A."/>
            <person name="Payton A.C."/>
            <person name="Mcbreen J.C."/>
            <person name="Conrad R.E."/>
            <person name="Kollar L.M."/>
            <person name="Olsson S."/>
            <person name="Huttunen S."/>
            <person name="Landis J.B."/>
            <person name="Wickett N.J."/>
            <person name="Johnson M.G."/>
            <person name="Rensing S.A."/>
            <person name="Grimwood J."/>
            <person name="Schmutz J."/>
            <person name="Mcdaniel S.F."/>
        </authorList>
    </citation>
    <scope>NUCLEOTIDE SEQUENCE</scope>
    <source>
        <strain evidence="1">R40</strain>
    </source>
</reference>
<sequence length="149" mass="16195">MATLNTLSIASAAPLHRHSPQRHRLRTPSTLLTGQGRLAGVRDWHVGSKVRVALGDGAREGADEVWCGLCGDRGGWLMCGRCMGEGGFPTRPGLAGVKGKVGWGRCKTCFGRKVVPCLFCGVSDVAEWKLWVENAKRHPHRSRKQVDVP</sequence>
<protein>
    <submittedName>
        <fullName evidence="1">Uncharacterized protein</fullName>
    </submittedName>
</protein>